<dbReference type="EMBL" id="AWGJ01000004">
    <property type="protein sequence ID" value="ODN80769.1"/>
    <property type="molecule type" value="Genomic_DNA"/>
</dbReference>
<evidence type="ECO:0000313" key="3">
    <source>
        <dbReference type="Proteomes" id="UP000094065"/>
    </source>
</evidence>
<gene>
    <name evidence="2" type="ORF">L202_02921</name>
</gene>
<dbReference type="GeneID" id="30154230"/>
<evidence type="ECO:0000313" key="2">
    <source>
        <dbReference type="EMBL" id="ODN80769.1"/>
    </source>
</evidence>
<dbReference type="RefSeq" id="XP_018995335.1">
    <property type="nucleotide sequence ID" value="XM_019136666.1"/>
</dbReference>
<dbReference type="InterPro" id="IPR000772">
    <property type="entry name" value="Ricin_B_lectin"/>
</dbReference>
<dbReference type="AlphaFoldDB" id="A0A1E3HWV5"/>
<dbReference type="CDD" id="cd00161">
    <property type="entry name" value="beta-trefoil_Ricin-like"/>
    <property type="match status" value="1"/>
</dbReference>
<organism evidence="2 3">
    <name type="scientific">Cryptococcus amylolentus CBS 6039</name>
    <dbReference type="NCBI Taxonomy" id="1295533"/>
    <lineage>
        <taxon>Eukaryota</taxon>
        <taxon>Fungi</taxon>
        <taxon>Dikarya</taxon>
        <taxon>Basidiomycota</taxon>
        <taxon>Agaricomycotina</taxon>
        <taxon>Tremellomycetes</taxon>
        <taxon>Tremellales</taxon>
        <taxon>Cryptococcaceae</taxon>
        <taxon>Cryptococcus</taxon>
    </lineage>
</organism>
<dbReference type="Proteomes" id="UP000094065">
    <property type="component" value="Unassembled WGS sequence"/>
</dbReference>
<dbReference type="SMART" id="SM00458">
    <property type="entry name" value="RICIN"/>
    <property type="match status" value="1"/>
</dbReference>
<reference evidence="2 3" key="1">
    <citation type="submission" date="2016-06" db="EMBL/GenBank/DDBJ databases">
        <title>Evolution of pathogenesis and genome organization in the Tremellales.</title>
        <authorList>
            <person name="Cuomo C."/>
            <person name="Litvintseva A."/>
            <person name="Heitman J."/>
            <person name="Chen Y."/>
            <person name="Sun S."/>
            <person name="Springer D."/>
            <person name="Dromer F."/>
            <person name="Young S."/>
            <person name="Zeng Q."/>
            <person name="Chapman S."/>
            <person name="Gujja S."/>
            <person name="Saif S."/>
            <person name="Birren B."/>
        </authorList>
    </citation>
    <scope>NUCLEOTIDE SEQUENCE [LARGE SCALE GENOMIC DNA]</scope>
    <source>
        <strain evidence="2 3">CBS 6039</strain>
    </source>
</reference>
<dbReference type="SUPFAM" id="SSF50370">
    <property type="entry name" value="Ricin B-like lectins"/>
    <property type="match status" value="1"/>
</dbReference>
<dbReference type="InterPro" id="IPR035992">
    <property type="entry name" value="Ricin_B-like_lectins"/>
</dbReference>
<dbReference type="Gene3D" id="2.80.10.50">
    <property type="match status" value="1"/>
</dbReference>
<dbReference type="STRING" id="1295533.A0A1E3HWV5"/>
<feature type="domain" description="Ricin B lectin" evidence="1">
    <location>
        <begin position="84"/>
        <end position="231"/>
    </location>
</feature>
<evidence type="ECO:0000259" key="1">
    <source>
        <dbReference type="SMART" id="SM00458"/>
    </source>
</evidence>
<keyword evidence="3" id="KW-1185">Reference proteome</keyword>
<protein>
    <recommendedName>
        <fullName evidence="1">Ricin B lectin domain-containing protein</fullName>
    </recommendedName>
</protein>
<comment type="caution">
    <text evidence="2">The sequence shown here is derived from an EMBL/GenBank/DDBJ whole genome shotgun (WGS) entry which is preliminary data.</text>
</comment>
<name>A0A1E3HWV5_9TREE</name>
<sequence>MCFLCMLRQLRAYIRHPPRTSSPLSNSNNLFTMIQILPFLVTLLPLLGMATATPINARDDTPTTTISASAPIRSGTVYYDDLDSDYGRRIHPDSRGDLCVAVAGGYAAYGASVNIAYCQPDNTTWSDLMAWNVTRDDPPGQTSLQTKLDVMCLSAGANPTNGGPVHLQACGDEGQKWHFAEYNAIELAGTDFCLDVKEGSGPINQNPYSIIEELQIWECSDNNDNQYFFQL</sequence>
<dbReference type="PROSITE" id="PS50231">
    <property type="entry name" value="RICIN_B_LECTIN"/>
    <property type="match status" value="1"/>
</dbReference>
<accession>A0A1E3HWV5</accession>
<dbReference type="Pfam" id="PF00652">
    <property type="entry name" value="Ricin_B_lectin"/>
    <property type="match status" value="1"/>
</dbReference>
<proteinExistence type="predicted"/>
<dbReference type="OrthoDB" id="6770063at2759"/>